<comment type="caution">
    <text evidence="1">The sequence shown here is derived from an EMBL/GenBank/DDBJ whole genome shotgun (WGS) entry which is preliminary data.</text>
</comment>
<sequence length="91" mass="9804">MPICVVLYKVWVGGWECWSGLVAGWLASSVVYSCCSLLFGWARPVAAVALSGDRKKEGEGKMGTVRAADEVVEAFPTGGDGRHETRGGERW</sequence>
<dbReference type="Proteomes" id="UP001055172">
    <property type="component" value="Unassembled WGS sequence"/>
</dbReference>
<accession>A0AA37GVW4</accession>
<name>A0AA37GVW4_9PEZI</name>
<protein>
    <submittedName>
        <fullName evidence="1">Uncharacterized protein</fullName>
    </submittedName>
</protein>
<keyword evidence="2" id="KW-1185">Reference proteome</keyword>
<gene>
    <name evidence="1" type="ORF">ColLi_10513</name>
</gene>
<dbReference type="EMBL" id="BPPX01000027">
    <property type="protein sequence ID" value="GJC87675.1"/>
    <property type="molecule type" value="Genomic_DNA"/>
</dbReference>
<dbReference type="AlphaFoldDB" id="A0AA37GVW4"/>
<reference evidence="1 2" key="1">
    <citation type="submission" date="2021-07" db="EMBL/GenBank/DDBJ databases">
        <title>Genome data of Colletotrichum spaethianum.</title>
        <authorList>
            <person name="Utami Y.D."/>
            <person name="Hiruma K."/>
        </authorList>
    </citation>
    <scope>NUCLEOTIDE SEQUENCE [LARGE SCALE GENOMIC DNA]</scope>
    <source>
        <strain evidence="1 2">MAFF 242679</strain>
    </source>
</reference>
<evidence type="ECO:0000313" key="2">
    <source>
        <dbReference type="Proteomes" id="UP001055172"/>
    </source>
</evidence>
<organism evidence="1 2">
    <name type="scientific">Colletotrichum liriopes</name>
    <dbReference type="NCBI Taxonomy" id="708192"/>
    <lineage>
        <taxon>Eukaryota</taxon>
        <taxon>Fungi</taxon>
        <taxon>Dikarya</taxon>
        <taxon>Ascomycota</taxon>
        <taxon>Pezizomycotina</taxon>
        <taxon>Sordariomycetes</taxon>
        <taxon>Hypocreomycetidae</taxon>
        <taxon>Glomerellales</taxon>
        <taxon>Glomerellaceae</taxon>
        <taxon>Colletotrichum</taxon>
        <taxon>Colletotrichum spaethianum species complex</taxon>
    </lineage>
</organism>
<proteinExistence type="predicted"/>
<evidence type="ECO:0000313" key="1">
    <source>
        <dbReference type="EMBL" id="GJC87675.1"/>
    </source>
</evidence>